<dbReference type="Pfam" id="PF10091">
    <property type="entry name" value="Glycoamylase"/>
    <property type="match status" value="1"/>
</dbReference>
<name>A0A363NKD5_9SPHI</name>
<dbReference type="InterPro" id="IPR013783">
    <property type="entry name" value="Ig-like_fold"/>
</dbReference>
<comment type="caution">
    <text evidence="3">The sequence shown here is derived from an EMBL/GenBank/DDBJ whole genome shotgun (WGS) entry which is preliminary data.</text>
</comment>
<dbReference type="InterPro" id="IPR008930">
    <property type="entry name" value="Terpenoid_cyclase/PrenylTrfase"/>
</dbReference>
<dbReference type="EMBL" id="QCXX01000011">
    <property type="protein sequence ID" value="PUV21279.1"/>
    <property type="molecule type" value="Genomic_DNA"/>
</dbReference>
<organism evidence="3 4">
    <name type="scientific">Sphingobacterium athyrii</name>
    <dbReference type="NCBI Taxonomy" id="2152717"/>
    <lineage>
        <taxon>Bacteria</taxon>
        <taxon>Pseudomonadati</taxon>
        <taxon>Bacteroidota</taxon>
        <taxon>Sphingobacteriia</taxon>
        <taxon>Sphingobacteriales</taxon>
        <taxon>Sphingobacteriaceae</taxon>
        <taxon>Sphingobacterium</taxon>
    </lineage>
</organism>
<sequence length="729" mass="83292">MLKKYFYFLFLLISPILARSESYPEVLFDNSIINGSYAKSMAHYTGESWIQNVNHSLPVSDSLFFTPGNSLSLRYVSSPNGKWEASILNDKQKFQYMIAKDDHLTFKLFIQSNTEKGQLPKVVLQQNDVRSNALDISYYIDDFAYDTWLNVSIPVSKFEGIVTGKAVSSLLLEQNGTGTITHQLFIDQIEFLPKNYPKVKLSSAAILSKIGAVDKQVELVWQLPLTPSIRYVKIYRSEDKLNYQPIAVLPIYVQKCLDRVNEYNKSYYYKIAWVDYNYVESPFSDVKEIQTKKGTDAEMLSFIRNAHVNYFIDNYDVNSGMYLPDRGNRQAIVSTNETGYAILGLLVAAENQLMSRQALLARMTRMVKFLSAAQNHQGVFTAFYDGRSGVPHYRDSVPTYDVRGTSHLMESLLIAREYFSKDDPQEQSLRKSITALWERINWRYFTDPNNSDVLWNKWSPIDTTARSRQLGGFNESLSTYVLAMSSPTHPLAASAYTNGFATKHADGIDFSDELSALVPEIRTKLNDSLAQTISSNPLIGNIENVPVSIYSDDKVIFAKSIAGGNLTESLMSVYRPFLIMNPKGKVDNFVDYKKYLSDYILAYKRRDNELNIGTRFTDIWGVEQADNAYQDQGYLVNPAISIASYPFEKEIGLKALRKFYEEYADVLFTQYGFRAWIDLKNNDVSESYRARNQATIAVMIENANSGMIWKLYEQIPEIKKTLDMVYLKK</sequence>
<dbReference type="InterPro" id="IPR019282">
    <property type="entry name" value="Glycoamylase-like_cons_dom"/>
</dbReference>
<evidence type="ECO:0000313" key="3">
    <source>
        <dbReference type="EMBL" id="PUV21279.1"/>
    </source>
</evidence>
<dbReference type="Gene3D" id="2.60.120.430">
    <property type="entry name" value="Galactose-binding lectin"/>
    <property type="match status" value="1"/>
</dbReference>
<dbReference type="AlphaFoldDB" id="A0A363NKD5"/>
<evidence type="ECO:0000259" key="2">
    <source>
        <dbReference type="Pfam" id="PF10091"/>
    </source>
</evidence>
<dbReference type="RefSeq" id="WP_108636970.1">
    <property type="nucleotide sequence ID" value="NZ_QCXX01000011.1"/>
</dbReference>
<evidence type="ECO:0000256" key="1">
    <source>
        <dbReference type="SAM" id="SignalP"/>
    </source>
</evidence>
<proteinExistence type="predicted"/>
<dbReference type="OrthoDB" id="5937621at2"/>
<evidence type="ECO:0000313" key="4">
    <source>
        <dbReference type="Proteomes" id="UP000250831"/>
    </source>
</evidence>
<dbReference type="SUPFAM" id="SSF48239">
    <property type="entry name" value="Terpenoid cyclases/Protein prenyltransferases"/>
    <property type="match status" value="1"/>
</dbReference>
<accession>A0A363NKD5</accession>
<gene>
    <name evidence="3" type="ORF">DCO56_27950</name>
</gene>
<dbReference type="Gene3D" id="2.60.40.10">
    <property type="entry name" value="Immunoglobulins"/>
    <property type="match status" value="1"/>
</dbReference>
<protein>
    <recommendedName>
        <fullName evidence="2">Glycoamylase-like domain-containing protein</fullName>
    </recommendedName>
</protein>
<keyword evidence="1" id="KW-0732">Signal</keyword>
<reference evidence="3 4" key="1">
    <citation type="submission" date="2018-04" db="EMBL/GenBank/DDBJ databases">
        <title>Sphingobacterium sp. M46 Genome.</title>
        <authorList>
            <person name="Cheng J."/>
            <person name="Li Y."/>
        </authorList>
    </citation>
    <scope>NUCLEOTIDE SEQUENCE [LARGE SCALE GENOMIC DNA]</scope>
    <source>
        <strain evidence="3 4">M46</strain>
    </source>
</reference>
<dbReference type="Proteomes" id="UP000250831">
    <property type="component" value="Unassembled WGS sequence"/>
</dbReference>
<feature type="chain" id="PRO_5016612667" description="Glycoamylase-like domain-containing protein" evidence="1">
    <location>
        <begin position="19"/>
        <end position="729"/>
    </location>
</feature>
<dbReference type="Gene3D" id="1.50.10.140">
    <property type="match status" value="1"/>
</dbReference>
<feature type="signal peptide" evidence="1">
    <location>
        <begin position="1"/>
        <end position="18"/>
    </location>
</feature>
<keyword evidence="4" id="KW-1185">Reference proteome</keyword>
<feature type="domain" description="Glycoamylase-like" evidence="2">
    <location>
        <begin position="621"/>
        <end position="716"/>
    </location>
</feature>